<dbReference type="InterPro" id="IPR000594">
    <property type="entry name" value="ThiF_NAD_FAD-bd"/>
</dbReference>
<keyword evidence="3" id="KW-0808">Transferase</keyword>
<accession>A0A833CC74</accession>
<evidence type="ECO:0000259" key="2">
    <source>
        <dbReference type="Pfam" id="PF14453"/>
    </source>
</evidence>
<dbReference type="NCBIfam" id="NF006395">
    <property type="entry name" value="PRK08644.1"/>
    <property type="match status" value="1"/>
</dbReference>
<dbReference type="Gene3D" id="3.40.50.720">
    <property type="entry name" value="NAD(P)-binding Rossmann-like Domain"/>
    <property type="match status" value="1"/>
</dbReference>
<dbReference type="Pfam" id="PF00899">
    <property type="entry name" value="ThiF"/>
    <property type="match status" value="1"/>
</dbReference>
<dbReference type="Pfam" id="PF14453">
    <property type="entry name" value="ThiS-like"/>
    <property type="match status" value="1"/>
</dbReference>
<dbReference type="GO" id="GO:0061503">
    <property type="term" value="F:tRNA threonylcarbamoyladenosine dehydratase"/>
    <property type="evidence" value="ECO:0007669"/>
    <property type="project" value="TreeGrafter"/>
</dbReference>
<evidence type="ECO:0000259" key="1">
    <source>
        <dbReference type="Pfam" id="PF00899"/>
    </source>
</evidence>
<dbReference type="Proteomes" id="UP000434554">
    <property type="component" value="Unassembled WGS sequence"/>
</dbReference>
<dbReference type="GO" id="GO:0016779">
    <property type="term" value="F:nucleotidyltransferase activity"/>
    <property type="evidence" value="ECO:0007669"/>
    <property type="project" value="UniProtKB-KW"/>
</dbReference>
<reference evidence="3 4" key="1">
    <citation type="submission" date="2019-09" db="EMBL/GenBank/DDBJ databases">
        <title>Draft genome sequence of 3 type strains from the CCUG.</title>
        <authorList>
            <person name="Pineiro-Iglesias B."/>
            <person name="Tunovic T."/>
            <person name="Unosson C."/>
            <person name="Inganas E."/>
            <person name="Ohlen M."/>
            <person name="Cardew S."/>
            <person name="Jensie-Markopoulos S."/>
            <person name="Salva-Serra F."/>
            <person name="Jaen-Luchoro D."/>
            <person name="Karlsson R."/>
            <person name="Svensson-Stadler L."/>
            <person name="Chun J."/>
            <person name="Moore E."/>
        </authorList>
    </citation>
    <scope>NUCLEOTIDE SEQUENCE [LARGE SCALE GENOMIC DNA]</scope>
    <source>
        <strain evidence="3 4">CCUG 65427</strain>
    </source>
</reference>
<dbReference type="InterPro" id="IPR035985">
    <property type="entry name" value="Ubiquitin-activating_enz"/>
</dbReference>
<gene>
    <name evidence="3" type="primary">thiF</name>
    <name evidence="3" type="ORF">F8R14_00045</name>
</gene>
<dbReference type="SUPFAM" id="SSF69572">
    <property type="entry name" value="Activating enzymes of the ubiquitin-like proteins"/>
    <property type="match status" value="1"/>
</dbReference>
<dbReference type="GO" id="GO:0008641">
    <property type="term" value="F:ubiquitin-like modifier activating enzyme activity"/>
    <property type="evidence" value="ECO:0007669"/>
    <property type="project" value="InterPro"/>
</dbReference>
<protein>
    <submittedName>
        <fullName evidence="3">Sulfur carrier protein ThiS adenylyltransferase ThiF</fullName>
    </submittedName>
</protein>
<sequence length="264" mass="28955">MNITINGQTVSVAPDTVTADVITNKSDDLWLLNGFAVDSDTPLQDGDALLCVSRNKVPDEATYDAVWNARYGTEIYTRFKQSHIPVCGAGGLGSHIAISLARLGIGELTIIDKDVVDLTNLGRQAYEMTDLGKPKVYALKNILHRINPFIKVNAVHTTIHSGNYDNYLKDFPYIVEAFDSAENKAELTSYVLTHYPQTIIIGASGVSGYDHPNTVQTKELFSRYYQTGDGHSESTIGLLAPRVMLCAAHEATILLHLLLTQKES</sequence>
<dbReference type="InterPro" id="IPR012729">
    <property type="entry name" value="ThiF_fam2"/>
</dbReference>
<proteinExistence type="predicted"/>
<dbReference type="GO" id="GO:0061504">
    <property type="term" value="P:cyclic threonylcarbamoyladenosine biosynthetic process"/>
    <property type="evidence" value="ECO:0007669"/>
    <property type="project" value="TreeGrafter"/>
</dbReference>
<dbReference type="InterPro" id="IPR032726">
    <property type="entry name" value="ThiS-like_dom"/>
</dbReference>
<dbReference type="NCBIfam" id="TIGR02354">
    <property type="entry name" value="thiF_fam2"/>
    <property type="match status" value="1"/>
</dbReference>
<feature type="domain" description="ThiS-like ubiquitin" evidence="2">
    <location>
        <begin position="1"/>
        <end position="54"/>
    </location>
</feature>
<organism evidence="3 4">
    <name type="scientific">Veillonella seminalis</name>
    <dbReference type="NCBI Taxonomy" id="1502943"/>
    <lineage>
        <taxon>Bacteria</taxon>
        <taxon>Bacillati</taxon>
        <taxon>Bacillota</taxon>
        <taxon>Negativicutes</taxon>
        <taxon>Veillonellales</taxon>
        <taxon>Veillonellaceae</taxon>
        <taxon>Veillonella</taxon>
    </lineage>
</organism>
<comment type="caution">
    <text evidence="3">The sequence shown here is derived from an EMBL/GenBank/DDBJ whole genome shotgun (WGS) entry which is preliminary data.</text>
</comment>
<keyword evidence="3" id="KW-0548">Nucleotidyltransferase</keyword>
<name>A0A833CC74_9FIRM</name>
<dbReference type="AlphaFoldDB" id="A0A833CC74"/>
<dbReference type="RefSeq" id="WP_006555643.1">
    <property type="nucleotide sequence ID" value="NZ_CALMIE010000098.1"/>
</dbReference>
<dbReference type="InterPro" id="IPR045886">
    <property type="entry name" value="ThiF/MoeB/HesA"/>
</dbReference>
<dbReference type="EMBL" id="WBKH01000001">
    <property type="protein sequence ID" value="KAB1479710.1"/>
    <property type="molecule type" value="Genomic_DNA"/>
</dbReference>
<dbReference type="GeneID" id="83054373"/>
<evidence type="ECO:0000313" key="4">
    <source>
        <dbReference type="Proteomes" id="UP000434554"/>
    </source>
</evidence>
<dbReference type="PANTHER" id="PTHR43267">
    <property type="entry name" value="TRNA THREONYLCARBAMOYLADENOSINE DEHYDRATASE"/>
    <property type="match status" value="1"/>
</dbReference>
<evidence type="ECO:0000313" key="3">
    <source>
        <dbReference type="EMBL" id="KAB1479710.1"/>
    </source>
</evidence>
<dbReference type="PANTHER" id="PTHR43267:SF3">
    <property type="entry name" value="THIF PROTEIN"/>
    <property type="match status" value="1"/>
</dbReference>
<feature type="domain" description="THIF-type NAD/FAD binding fold" evidence="1">
    <location>
        <begin position="70"/>
        <end position="263"/>
    </location>
</feature>